<dbReference type="Proteomes" id="UP001234297">
    <property type="component" value="Chromosome 4"/>
</dbReference>
<name>A0ACC2KBR5_PERAE</name>
<comment type="caution">
    <text evidence="1">The sequence shown here is derived from an EMBL/GenBank/DDBJ whole genome shotgun (WGS) entry which is preliminary data.</text>
</comment>
<organism evidence="1 2">
    <name type="scientific">Persea americana</name>
    <name type="common">Avocado</name>
    <dbReference type="NCBI Taxonomy" id="3435"/>
    <lineage>
        <taxon>Eukaryota</taxon>
        <taxon>Viridiplantae</taxon>
        <taxon>Streptophyta</taxon>
        <taxon>Embryophyta</taxon>
        <taxon>Tracheophyta</taxon>
        <taxon>Spermatophyta</taxon>
        <taxon>Magnoliopsida</taxon>
        <taxon>Magnoliidae</taxon>
        <taxon>Laurales</taxon>
        <taxon>Lauraceae</taxon>
        <taxon>Persea</taxon>
    </lineage>
</organism>
<evidence type="ECO:0000313" key="2">
    <source>
        <dbReference type="Proteomes" id="UP001234297"/>
    </source>
</evidence>
<protein>
    <submittedName>
        <fullName evidence="1">Uncharacterized protein</fullName>
    </submittedName>
</protein>
<dbReference type="EMBL" id="CM056812">
    <property type="protein sequence ID" value="KAJ8618609.1"/>
    <property type="molecule type" value="Genomic_DNA"/>
</dbReference>
<gene>
    <name evidence="1" type="ORF">MRB53_014795</name>
</gene>
<accession>A0ACC2KBR5</accession>
<keyword evidence="2" id="KW-1185">Reference proteome</keyword>
<reference evidence="1 2" key="1">
    <citation type="journal article" date="2022" name="Hortic Res">
        <title>A haplotype resolved chromosomal level avocado genome allows analysis of novel avocado genes.</title>
        <authorList>
            <person name="Nath O."/>
            <person name="Fletcher S.J."/>
            <person name="Hayward A."/>
            <person name="Shaw L.M."/>
            <person name="Masouleh A.K."/>
            <person name="Furtado A."/>
            <person name="Henry R.J."/>
            <person name="Mitter N."/>
        </authorList>
    </citation>
    <scope>NUCLEOTIDE SEQUENCE [LARGE SCALE GENOMIC DNA]</scope>
    <source>
        <strain evidence="2">cv. Hass</strain>
    </source>
</reference>
<evidence type="ECO:0000313" key="1">
    <source>
        <dbReference type="EMBL" id="KAJ8618609.1"/>
    </source>
</evidence>
<proteinExistence type="predicted"/>
<sequence>MKWTEKTVQRSRIIGDPARTMELQFFEKARLIFNLDDLLRASTELMGKGKLESTYKTMPESGLVVAVNKLKETDGLSKKKLINQMQLHGNMRHDTFGEILSSQSMSMSKE</sequence>